<feature type="region of interest" description="Disordered" evidence="1">
    <location>
        <begin position="150"/>
        <end position="285"/>
    </location>
</feature>
<proteinExistence type="predicted"/>
<evidence type="ECO:0000313" key="3">
    <source>
        <dbReference type="Proteomes" id="UP000005237"/>
    </source>
</evidence>
<dbReference type="Proteomes" id="UP000005237">
    <property type="component" value="Unassembled WGS sequence"/>
</dbReference>
<evidence type="ECO:0000256" key="1">
    <source>
        <dbReference type="SAM" id="MobiDB-lite"/>
    </source>
</evidence>
<feature type="compositionally biased region" description="Polar residues" evidence="1">
    <location>
        <begin position="206"/>
        <end position="225"/>
    </location>
</feature>
<feature type="compositionally biased region" description="Polar residues" evidence="1">
    <location>
        <begin position="153"/>
        <end position="199"/>
    </location>
</feature>
<sequence length="285" mass="32201">MTHAHEQLLGQSGQQVHKTWNNVPTQENYYTRNNSSEPSQCGQYQRSTTPNRATYTEESSNLENSYRHQHQGVEVFPTSDRQTVNFNTDPANVISHAVSTQATNSANQEIIDPVNLIESETQRDISHGYHNQPFDTHVSKIASFMPTLEHSNKQPSNITSQRKQDVQQQYHQSTAPAVPNSTTNSSRIAEQHQASFTSQIRREDLSNSNDINRNDQKGYSQTISSARPPLVDYQPHRDAINPPLTAPTHRNNGESKDRHSRSTVRAENTITRNRGKTPNPQEHTG</sequence>
<protein>
    <submittedName>
        <fullName evidence="2">Uncharacterized protein</fullName>
    </submittedName>
</protein>
<dbReference type="AlphaFoldDB" id="A0A8R1ECS1"/>
<organism evidence="2 3">
    <name type="scientific">Caenorhabditis japonica</name>
    <dbReference type="NCBI Taxonomy" id="281687"/>
    <lineage>
        <taxon>Eukaryota</taxon>
        <taxon>Metazoa</taxon>
        <taxon>Ecdysozoa</taxon>
        <taxon>Nematoda</taxon>
        <taxon>Chromadorea</taxon>
        <taxon>Rhabditida</taxon>
        <taxon>Rhabditina</taxon>
        <taxon>Rhabditomorpha</taxon>
        <taxon>Rhabditoidea</taxon>
        <taxon>Rhabditidae</taxon>
        <taxon>Peloderinae</taxon>
        <taxon>Caenorhabditis</taxon>
    </lineage>
</organism>
<dbReference type="EnsemblMetazoa" id="CJA33979.1">
    <property type="protein sequence ID" value="CJA33979.1"/>
    <property type="gene ID" value="WBGene00209826"/>
</dbReference>
<reference evidence="3" key="1">
    <citation type="submission" date="2010-08" db="EMBL/GenBank/DDBJ databases">
        <authorList>
            <consortium name="Caenorhabditis japonica Sequencing Consortium"/>
            <person name="Wilson R.K."/>
        </authorList>
    </citation>
    <scope>NUCLEOTIDE SEQUENCE [LARGE SCALE GENOMIC DNA]</scope>
    <source>
        <strain evidence="3">DF5081</strain>
    </source>
</reference>
<reference evidence="2" key="2">
    <citation type="submission" date="2022-06" db="UniProtKB">
        <authorList>
            <consortium name="EnsemblMetazoa"/>
        </authorList>
    </citation>
    <scope>IDENTIFICATION</scope>
    <source>
        <strain evidence="2">DF5081</strain>
    </source>
</reference>
<name>A0A8R1ECS1_CAEJA</name>
<feature type="compositionally biased region" description="Polar residues" evidence="1">
    <location>
        <begin position="263"/>
        <end position="285"/>
    </location>
</feature>
<feature type="region of interest" description="Disordered" evidence="1">
    <location>
        <begin position="26"/>
        <end position="51"/>
    </location>
</feature>
<accession>A0A8R1ECS1</accession>
<keyword evidence="3" id="KW-1185">Reference proteome</keyword>
<evidence type="ECO:0000313" key="2">
    <source>
        <dbReference type="EnsemblMetazoa" id="CJA33979.1"/>
    </source>
</evidence>